<keyword evidence="3" id="KW-1185">Reference proteome</keyword>
<organism evidence="2 3">
    <name type="scientific">Tritonibacter horizontis</name>
    <dbReference type="NCBI Taxonomy" id="1768241"/>
    <lineage>
        <taxon>Bacteria</taxon>
        <taxon>Pseudomonadati</taxon>
        <taxon>Pseudomonadota</taxon>
        <taxon>Alphaproteobacteria</taxon>
        <taxon>Rhodobacterales</taxon>
        <taxon>Paracoccaceae</taxon>
        <taxon>Tritonibacter</taxon>
    </lineage>
</organism>
<dbReference type="EMBL" id="LPUY01000055">
    <property type="protein sequence ID" value="KUP93255.1"/>
    <property type="molecule type" value="Genomic_DNA"/>
</dbReference>
<evidence type="ECO:0000313" key="2">
    <source>
        <dbReference type="EMBL" id="KUP93255.1"/>
    </source>
</evidence>
<feature type="chain" id="PRO_5007288672" evidence="1">
    <location>
        <begin position="26"/>
        <end position="114"/>
    </location>
</feature>
<protein>
    <submittedName>
        <fullName evidence="2">Uncharacterized protein</fullName>
    </submittedName>
</protein>
<sequence>MMQLRRFIGLLLVLALLVTGHSATASRFAGATTGAVILCTGMGPVRVLVDADGSPTGPSHFCPECVTHLLDLVAEREVWIGHLPRGRQAPALAPRAQHSLATGAIARARAPPLV</sequence>
<dbReference type="Proteomes" id="UP000068382">
    <property type="component" value="Unassembled WGS sequence"/>
</dbReference>
<evidence type="ECO:0000313" key="3">
    <source>
        <dbReference type="Proteomes" id="UP000068382"/>
    </source>
</evidence>
<keyword evidence="1" id="KW-0732">Signal</keyword>
<dbReference type="OrthoDB" id="7863585at2"/>
<dbReference type="AlphaFoldDB" id="A0A132BXZ8"/>
<reference evidence="2 3" key="1">
    <citation type="submission" date="2015-12" db="EMBL/GenBank/DDBJ databases">
        <title>Genome sequence of the marine Rhodobacteraceae strain O3.65, Candidatus Tritonibacter horizontis.</title>
        <authorList>
            <person name="Poehlein A."/>
            <person name="Giebel H.A."/>
            <person name="Voget S."/>
            <person name="Brinkhoff T."/>
        </authorList>
    </citation>
    <scope>NUCLEOTIDE SEQUENCE [LARGE SCALE GENOMIC DNA]</scope>
    <source>
        <strain evidence="2 3">O3.65</strain>
    </source>
</reference>
<evidence type="ECO:0000256" key="1">
    <source>
        <dbReference type="SAM" id="SignalP"/>
    </source>
</evidence>
<proteinExistence type="predicted"/>
<gene>
    <name evidence="2" type="ORF">TRIHO_18560</name>
</gene>
<comment type="caution">
    <text evidence="2">The sequence shown here is derived from an EMBL/GenBank/DDBJ whole genome shotgun (WGS) entry which is preliminary data.</text>
</comment>
<feature type="signal peptide" evidence="1">
    <location>
        <begin position="1"/>
        <end position="25"/>
    </location>
</feature>
<accession>A0A132BXZ8</accession>
<name>A0A132BXZ8_9RHOB</name>